<gene>
    <name evidence="9" type="ORF">KT99_05377</name>
</gene>
<organism evidence="9 10">
    <name type="scientific">Shewanella benthica KT99</name>
    <dbReference type="NCBI Taxonomy" id="314608"/>
    <lineage>
        <taxon>Bacteria</taxon>
        <taxon>Pseudomonadati</taxon>
        <taxon>Pseudomonadota</taxon>
        <taxon>Gammaproteobacteria</taxon>
        <taxon>Alteromonadales</taxon>
        <taxon>Shewanellaceae</taxon>
        <taxon>Shewanella</taxon>
    </lineage>
</organism>
<dbReference type="Proteomes" id="UP000005839">
    <property type="component" value="Unassembled WGS sequence"/>
</dbReference>
<dbReference type="InterPro" id="IPR001451">
    <property type="entry name" value="Hexapep"/>
</dbReference>
<evidence type="ECO:0000313" key="9">
    <source>
        <dbReference type="EMBL" id="EDQ00898.1"/>
    </source>
</evidence>
<dbReference type="Gene3D" id="2.160.10.10">
    <property type="entry name" value="Hexapeptide repeat proteins"/>
    <property type="match status" value="1"/>
</dbReference>
<keyword evidence="2" id="KW-0536">Nodulation</keyword>
<dbReference type="FunFam" id="2.160.10.10:FF:000025">
    <property type="entry name" value="Hexapeptide-repeat containing-acetyltransferase"/>
    <property type="match status" value="1"/>
</dbReference>
<keyword evidence="4" id="KW-0677">Repeat</keyword>
<dbReference type="AlphaFoldDB" id="A9D909"/>
<comment type="function">
    <text evidence="6">Acetyltransferase implicated in the O-acetylation of Nod factors.</text>
</comment>
<keyword evidence="10" id="KW-1185">Reference proteome</keyword>
<keyword evidence="3 9" id="KW-0808">Transferase</keyword>
<comment type="similarity">
    <text evidence="1">Belongs to the transferase hexapeptide repeat family.</text>
</comment>
<protein>
    <recommendedName>
        <fullName evidence="7">Nodulation protein L</fullName>
    </recommendedName>
</protein>
<dbReference type="GO" id="GO:0016407">
    <property type="term" value="F:acetyltransferase activity"/>
    <property type="evidence" value="ECO:0007669"/>
    <property type="project" value="InterPro"/>
</dbReference>
<dbReference type="PROSITE" id="PS00101">
    <property type="entry name" value="HEXAPEP_TRANSFERASES"/>
    <property type="match status" value="1"/>
</dbReference>
<comment type="caution">
    <text evidence="9">The sequence shown here is derived from an EMBL/GenBank/DDBJ whole genome shotgun (WGS) entry which is preliminary data.</text>
</comment>
<dbReference type="Pfam" id="PF00132">
    <property type="entry name" value="Hexapep"/>
    <property type="match status" value="1"/>
</dbReference>
<evidence type="ECO:0000256" key="5">
    <source>
        <dbReference type="ARBA" id="ARBA00023315"/>
    </source>
</evidence>
<dbReference type="SMART" id="SM01266">
    <property type="entry name" value="Mac"/>
    <property type="match status" value="1"/>
</dbReference>
<evidence type="ECO:0000259" key="8">
    <source>
        <dbReference type="SMART" id="SM01266"/>
    </source>
</evidence>
<dbReference type="SUPFAM" id="SSF51161">
    <property type="entry name" value="Trimeric LpxA-like enzymes"/>
    <property type="match status" value="1"/>
</dbReference>
<evidence type="ECO:0000256" key="2">
    <source>
        <dbReference type="ARBA" id="ARBA00022458"/>
    </source>
</evidence>
<feature type="domain" description="Maltose/galactoside acetyltransferase" evidence="8">
    <location>
        <begin position="18"/>
        <end position="70"/>
    </location>
</feature>
<dbReference type="InterPro" id="IPR018357">
    <property type="entry name" value="Hexapep_transf_CS"/>
</dbReference>
<dbReference type="PANTHER" id="PTHR23416:SF23">
    <property type="entry name" value="ACETYLTRANSFERASE C18B11.09C-RELATED"/>
    <property type="match status" value="1"/>
</dbReference>
<evidence type="ECO:0000256" key="6">
    <source>
        <dbReference type="ARBA" id="ARBA00055587"/>
    </source>
</evidence>
<evidence type="ECO:0000256" key="4">
    <source>
        <dbReference type="ARBA" id="ARBA00022737"/>
    </source>
</evidence>
<evidence type="ECO:0000256" key="1">
    <source>
        <dbReference type="ARBA" id="ARBA00007274"/>
    </source>
</evidence>
<dbReference type="InterPro" id="IPR024688">
    <property type="entry name" value="Mac_dom"/>
</dbReference>
<accession>A9D909</accession>
<evidence type="ECO:0000256" key="3">
    <source>
        <dbReference type="ARBA" id="ARBA00022679"/>
    </source>
</evidence>
<dbReference type="Pfam" id="PF12464">
    <property type="entry name" value="Mac"/>
    <property type="match status" value="1"/>
</dbReference>
<keyword evidence="5" id="KW-0012">Acyltransferase</keyword>
<reference evidence="9 10" key="1">
    <citation type="submission" date="2007-10" db="EMBL/GenBank/DDBJ databases">
        <authorList>
            <person name="Yayanos A."/>
            <person name="Ferriera S."/>
            <person name="Johnson J."/>
            <person name="Kravitz S."/>
            <person name="Halpern A."/>
            <person name="Remington K."/>
            <person name="Beeson K."/>
            <person name="Tran B."/>
            <person name="Rogers Y.-H."/>
            <person name="Friedman R."/>
            <person name="Venter J.C."/>
        </authorList>
    </citation>
    <scope>NUCLEOTIDE SEQUENCE [LARGE SCALE GENOMIC DNA]</scope>
    <source>
        <strain evidence="9 10">KT99</strain>
    </source>
</reference>
<dbReference type="EMBL" id="ABIC01000015">
    <property type="protein sequence ID" value="EDQ00898.1"/>
    <property type="molecule type" value="Genomic_DNA"/>
</dbReference>
<name>A9D909_9GAMM</name>
<dbReference type="InterPro" id="IPR011004">
    <property type="entry name" value="Trimer_LpxA-like_sf"/>
</dbReference>
<dbReference type="InterPro" id="IPR051159">
    <property type="entry name" value="Hexapeptide_acetyltransf"/>
</dbReference>
<evidence type="ECO:0000256" key="7">
    <source>
        <dbReference type="ARBA" id="ARBA00067695"/>
    </source>
</evidence>
<evidence type="ECO:0000313" key="10">
    <source>
        <dbReference type="Proteomes" id="UP000005839"/>
    </source>
</evidence>
<sequence length="205" mass="22736">MLFQQTYTIKLRDNMTEFEKMLAGKDFDGGADSINHIRQNASNLLQAINQNTDNSQRSELFQQLMGNISASSIVRSPFYCEFGKTISIGKKTFINMNVTMLDGAKITIGNNVLIGPNTQLYCASHALNYLKRRNWETICDTITIEDDVWIGGNVVINKGVTIGARSVIAVNSVVNTDVPPDSLYGGTPAKLIRMIDENEQGHENE</sequence>
<dbReference type="PANTHER" id="PTHR23416">
    <property type="entry name" value="SIALIC ACID SYNTHASE-RELATED"/>
    <property type="match status" value="1"/>
</dbReference>
<proteinExistence type="inferred from homology"/>
<dbReference type="CDD" id="cd03357">
    <property type="entry name" value="LbH_MAT_GAT"/>
    <property type="match status" value="1"/>
</dbReference>
<dbReference type="STRING" id="314608.KT99_05377"/>
<dbReference type="GO" id="GO:0005829">
    <property type="term" value="C:cytosol"/>
    <property type="evidence" value="ECO:0007669"/>
    <property type="project" value="TreeGrafter"/>
</dbReference>
<dbReference type="GO" id="GO:0008374">
    <property type="term" value="F:O-acyltransferase activity"/>
    <property type="evidence" value="ECO:0007669"/>
    <property type="project" value="TreeGrafter"/>
</dbReference>